<evidence type="ECO:0000256" key="2">
    <source>
        <dbReference type="ARBA" id="ARBA00022475"/>
    </source>
</evidence>
<feature type="domain" description="Copper resistance protein D" evidence="7">
    <location>
        <begin position="194"/>
        <end position="300"/>
    </location>
</feature>
<keyword evidence="5 6" id="KW-0472">Membrane</keyword>
<dbReference type="Proteomes" id="UP000033400">
    <property type="component" value="Unassembled WGS sequence"/>
</dbReference>
<evidence type="ECO:0000256" key="3">
    <source>
        <dbReference type="ARBA" id="ARBA00022692"/>
    </source>
</evidence>
<feature type="transmembrane region" description="Helical" evidence="6">
    <location>
        <begin position="158"/>
        <end position="178"/>
    </location>
</feature>
<dbReference type="InterPro" id="IPR047689">
    <property type="entry name" value="CopD"/>
</dbReference>
<dbReference type="GO" id="GO:0046688">
    <property type="term" value="P:response to copper ion"/>
    <property type="evidence" value="ECO:0007669"/>
    <property type="project" value="UniProtKB-UniRule"/>
</dbReference>
<evidence type="ECO:0000256" key="1">
    <source>
        <dbReference type="ARBA" id="ARBA00004651"/>
    </source>
</evidence>
<comment type="similarity">
    <text evidence="6">Belongs to the CopD family.</text>
</comment>
<dbReference type="PANTHER" id="PTHR34820:SF4">
    <property type="entry name" value="INNER MEMBRANE PROTEIN YEBZ"/>
    <property type="match status" value="1"/>
</dbReference>
<keyword evidence="2 6" id="KW-1003">Cell membrane</keyword>
<dbReference type="OrthoDB" id="6053803at2"/>
<dbReference type="EMBL" id="LACH01000035">
    <property type="protein sequence ID" value="KJZ64632.1"/>
    <property type="molecule type" value="Genomic_DNA"/>
</dbReference>
<reference evidence="8 9" key="1">
    <citation type="submission" date="2015-03" db="EMBL/GenBank/DDBJ databases">
        <title>Comparative genomics of Pseudomonas insights into diversity of traits involved in vanlence and defense.</title>
        <authorList>
            <person name="Qin Y."/>
        </authorList>
    </citation>
    <scope>NUCLEOTIDE SEQUENCE [LARGE SCALE GENOMIC DNA]</scope>
    <source>
        <strain evidence="8 9">H24</strain>
    </source>
</reference>
<feature type="transmembrane region" description="Helical" evidence="6">
    <location>
        <begin position="233"/>
        <end position="257"/>
    </location>
</feature>
<dbReference type="NCBIfam" id="NF033808">
    <property type="entry name" value="copper_CopD"/>
    <property type="match status" value="1"/>
</dbReference>
<keyword evidence="3 6" id="KW-0812">Transmembrane</keyword>
<comment type="caution">
    <text evidence="8">The sequence shown here is derived from an EMBL/GenBank/DDBJ whole genome shotgun (WGS) entry which is preliminary data.</text>
</comment>
<dbReference type="AlphaFoldDB" id="A0A0F4V9I9"/>
<evidence type="ECO:0000256" key="5">
    <source>
        <dbReference type="ARBA" id="ARBA00023136"/>
    </source>
</evidence>
<dbReference type="GO" id="GO:0005886">
    <property type="term" value="C:plasma membrane"/>
    <property type="evidence" value="ECO:0007669"/>
    <property type="project" value="UniProtKB-SubCell"/>
</dbReference>
<evidence type="ECO:0000313" key="9">
    <source>
        <dbReference type="Proteomes" id="UP000033400"/>
    </source>
</evidence>
<gene>
    <name evidence="8" type="ORF">VD17_16605</name>
</gene>
<name>A0A0F4V9I9_PSEFL</name>
<dbReference type="RefSeq" id="WP_046054721.1">
    <property type="nucleotide sequence ID" value="NZ_LACH01000035.1"/>
</dbReference>
<evidence type="ECO:0000259" key="7">
    <source>
        <dbReference type="Pfam" id="PF05425"/>
    </source>
</evidence>
<evidence type="ECO:0000256" key="6">
    <source>
        <dbReference type="RuleBase" id="RU369037"/>
    </source>
</evidence>
<keyword evidence="6" id="KW-0997">Cell inner membrane</keyword>
<dbReference type="GO" id="GO:0006825">
    <property type="term" value="P:copper ion transport"/>
    <property type="evidence" value="ECO:0007669"/>
    <property type="project" value="InterPro"/>
</dbReference>
<feature type="transmembrane region" description="Helical" evidence="6">
    <location>
        <begin position="199"/>
        <end position="221"/>
    </location>
</feature>
<sequence length="316" mass="34241">MSDSINIALRLALYLDLMLLFGLAIFGLYSLRGKERVSGTVLNFESLLFSTVAIGVLLSLASMLLLAKAMSGVSELTELHRHIFEMVITGTDVGLTWMVRIAALVLAGIAVTLNKRFPTLSLWAVTVLGATALATLAWTGHGAMDEGNRRYIHFTSDIFHLLAAGGWMGALAAFALLLRTKILNGEQEVRILSRVLTEFESAGALIVVSLGITGIVNYLFIVGPTLDGITFTTYGVLLCLKILLFAAMVVLATLNRFHLSPLLERSIQSGEYTGVVNVLRRSMAIEFSVAIIIVCLVAWLGTLSPEMEMEMSTVQS</sequence>
<feature type="transmembrane region" description="Helical" evidence="6">
    <location>
        <begin position="278"/>
        <end position="301"/>
    </location>
</feature>
<dbReference type="Pfam" id="PF05425">
    <property type="entry name" value="CopD"/>
    <property type="match status" value="1"/>
</dbReference>
<feature type="transmembrane region" description="Helical" evidence="6">
    <location>
        <begin position="43"/>
        <end position="67"/>
    </location>
</feature>
<keyword evidence="6" id="KW-0186">Copper</keyword>
<comment type="caution">
    <text evidence="6">Lacks conserved residue(s) required for the propagation of feature annotation.</text>
</comment>
<dbReference type="PATRIC" id="fig|294.133.peg.2924"/>
<dbReference type="InterPro" id="IPR008457">
    <property type="entry name" value="Cu-R_CopD_dom"/>
</dbReference>
<protein>
    <recommendedName>
        <fullName evidence="6">Copper resistance protein D</fullName>
    </recommendedName>
</protein>
<evidence type="ECO:0000256" key="4">
    <source>
        <dbReference type="ARBA" id="ARBA00022989"/>
    </source>
</evidence>
<feature type="transmembrane region" description="Helical" evidence="6">
    <location>
        <begin position="120"/>
        <end position="138"/>
    </location>
</feature>
<dbReference type="PANTHER" id="PTHR34820">
    <property type="entry name" value="INNER MEMBRANE PROTEIN YEBZ"/>
    <property type="match status" value="1"/>
</dbReference>
<evidence type="ECO:0000313" key="8">
    <source>
        <dbReference type="EMBL" id="KJZ64632.1"/>
    </source>
</evidence>
<accession>A0A0F4V9I9</accession>
<comment type="subcellular location">
    <subcellularLocation>
        <location evidence="6">Cell inner membrane</location>
        <topology evidence="6">Multi-pass membrane protein</topology>
    </subcellularLocation>
    <subcellularLocation>
        <location evidence="1">Cell membrane</location>
        <topology evidence="1">Multi-pass membrane protein</topology>
    </subcellularLocation>
</comment>
<dbReference type="InterPro" id="IPR032694">
    <property type="entry name" value="CopC/D"/>
</dbReference>
<comment type="function">
    <text evidence="6">Involved in copper resistance.</text>
</comment>
<proteinExistence type="inferred from homology"/>
<organism evidence="8 9">
    <name type="scientific">Pseudomonas fluorescens</name>
    <dbReference type="NCBI Taxonomy" id="294"/>
    <lineage>
        <taxon>Bacteria</taxon>
        <taxon>Pseudomonadati</taxon>
        <taxon>Pseudomonadota</taxon>
        <taxon>Gammaproteobacteria</taxon>
        <taxon>Pseudomonadales</taxon>
        <taxon>Pseudomonadaceae</taxon>
        <taxon>Pseudomonas</taxon>
    </lineage>
</organism>
<keyword evidence="4 6" id="KW-1133">Transmembrane helix</keyword>
<feature type="transmembrane region" description="Helical" evidence="6">
    <location>
        <begin position="12"/>
        <end position="31"/>
    </location>
</feature>